<evidence type="ECO:0000313" key="2">
    <source>
        <dbReference type="Proteomes" id="UP000789920"/>
    </source>
</evidence>
<feature type="non-terminal residue" evidence="1">
    <location>
        <position position="1"/>
    </location>
</feature>
<organism evidence="1 2">
    <name type="scientific">Racocetra persica</name>
    <dbReference type="NCBI Taxonomy" id="160502"/>
    <lineage>
        <taxon>Eukaryota</taxon>
        <taxon>Fungi</taxon>
        <taxon>Fungi incertae sedis</taxon>
        <taxon>Mucoromycota</taxon>
        <taxon>Glomeromycotina</taxon>
        <taxon>Glomeromycetes</taxon>
        <taxon>Diversisporales</taxon>
        <taxon>Gigasporaceae</taxon>
        <taxon>Racocetra</taxon>
    </lineage>
</organism>
<proteinExistence type="predicted"/>
<keyword evidence="2" id="KW-1185">Reference proteome</keyword>
<dbReference type="EMBL" id="CAJVQC010046219">
    <property type="protein sequence ID" value="CAG8782677.1"/>
    <property type="molecule type" value="Genomic_DNA"/>
</dbReference>
<dbReference type="Proteomes" id="UP000789920">
    <property type="component" value="Unassembled WGS sequence"/>
</dbReference>
<reference evidence="1" key="1">
    <citation type="submission" date="2021-06" db="EMBL/GenBank/DDBJ databases">
        <authorList>
            <person name="Kallberg Y."/>
            <person name="Tangrot J."/>
            <person name="Rosling A."/>
        </authorList>
    </citation>
    <scope>NUCLEOTIDE SEQUENCE</scope>
    <source>
        <strain evidence="1">MA461A</strain>
    </source>
</reference>
<comment type="caution">
    <text evidence="1">The sequence shown here is derived from an EMBL/GenBank/DDBJ whole genome shotgun (WGS) entry which is preliminary data.</text>
</comment>
<gene>
    <name evidence="1" type="ORF">RPERSI_LOCUS17832</name>
</gene>
<evidence type="ECO:0000313" key="1">
    <source>
        <dbReference type="EMBL" id="CAG8782677.1"/>
    </source>
</evidence>
<sequence length="41" mass="4723">QYNRLIVDLMVDLAADIMVDIIDLCDIIVVITINKTNKFEK</sequence>
<protein>
    <submittedName>
        <fullName evidence="1">24529_t:CDS:1</fullName>
    </submittedName>
</protein>
<accession>A0ACA9R9V4</accession>
<name>A0ACA9R9V4_9GLOM</name>